<feature type="region of interest" description="Disordered" evidence="2">
    <location>
        <begin position="485"/>
        <end position="653"/>
    </location>
</feature>
<feature type="compositionally biased region" description="Polar residues" evidence="2">
    <location>
        <begin position="53"/>
        <end position="83"/>
    </location>
</feature>
<evidence type="ECO:0000313" key="3">
    <source>
        <dbReference type="EMBL" id="TEB21166.1"/>
    </source>
</evidence>
<organism evidence="3 4">
    <name type="scientific">Coprinellus micaceus</name>
    <name type="common">Glistening ink-cap mushroom</name>
    <name type="synonym">Coprinus micaceus</name>
    <dbReference type="NCBI Taxonomy" id="71717"/>
    <lineage>
        <taxon>Eukaryota</taxon>
        <taxon>Fungi</taxon>
        <taxon>Dikarya</taxon>
        <taxon>Basidiomycota</taxon>
        <taxon>Agaricomycotina</taxon>
        <taxon>Agaricomycetes</taxon>
        <taxon>Agaricomycetidae</taxon>
        <taxon>Agaricales</taxon>
        <taxon>Agaricineae</taxon>
        <taxon>Psathyrellaceae</taxon>
        <taxon>Coprinellus</taxon>
    </lineage>
</organism>
<feature type="compositionally biased region" description="Polar residues" evidence="2">
    <location>
        <begin position="558"/>
        <end position="585"/>
    </location>
</feature>
<reference evidence="3 4" key="1">
    <citation type="journal article" date="2019" name="Nat. Ecol. Evol.">
        <title>Megaphylogeny resolves global patterns of mushroom evolution.</title>
        <authorList>
            <person name="Varga T."/>
            <person name="Krizsan K."/>
            <person name="Foldi C."/>
            <person name="Dima B."/>
            <person name="Sanchez-Garcia M."/>
            <person name="Sanchez-Ramirez S."/>
            <person name="Szollosi G.J."/>
            <person name="Szarkandi J.G."/>
            <person name="Papp V."/>
            <person name="Albert L."/>
            <person name="Andreopoulos W."/>
            <person name="Angelini C."/>
            <person name="Antonin V."/>
            <person name="Barry K.W."/>
            <person name="Bougher N.L."/>
            <person name="Buchanan P."/>
            <person name="Buyck B."/>
            <person name="Bense V."/>
            <person name="Catcheside P."/>
            <person name="Chovatia M."/>
            <person name="Cooper J."/>
            <person name="Damon W."/>
            <person name="Desjardin D."/>
            <person name="Finy P."/>
            <person name="Geml J."/>
            <person name="Haridas S."/>
            <person name="Hughes K."/>
            <person name="Justo A."/>
            <person name="Karasinski D."/>
            <person name="Kautmanova I."/>
            <person name="Kiss B."/>
            <person name="Kocsube S."/>
            <person name="Kotiranta H."/>
            <person name="LaButti K.M."/>
            <person name="Lechner B.E."/>
            <person name="Liimatainen K."/>
            <person name="Lipzen A."/>
            <person name="Lukacs Z."/>
            <person name="Mihaltcheva S."/>
            <person name="Morgado L.N."/>
            <person name="Niskanen T."/>
            <person name="Noordeloos M.E."/>
            <person name="Ohm R.A."/>
            <person name="Ortiz-Santana B."/>
            <person name="Ovrebo C."/>
            <person name="Racz N."/>
            <person name="Riley R."/>
            <person name="Savchenko A."/>
            <person name="Shiryaev A."/>
            <person name="Soop K."/>
            <person name="Spirin V."/>
            <person name="Szebenyi C."/>
            <person name="Tomsovsky M."/>
            <person name="Tulloss R.E."/>
            <person name="Uehling J."/>
            <person name="Grigoriev I.V."/>
            <person name="Vagvolgyi C."/>
            <person name="Papp T."/>
            <person name="Martin F.M."/>
            <person name="Miettinen O."/>
            <person name="Hibbett D.S."/>
            <person name="Nagy L.G."/>
        </authorList>
    </citation>
    <scope>NUCLEOTIDE SEQUENCE [LARGE SCALE GENOMIC DNA]</scope>
    <source>
        <strain evidence="3 4">FP101781</strain>
    </source>
</reference>
<feature type="compositionally biased region" description="Basic and acidic residues" evidence="2">
    <location>
        <begin position="334"/>
        <end position="351"/>
    </location>
</feature>
<feature type="coiled-coil region" evidence="1">
    <location>
        <begin position="124"/>
        <end position="151"/>
    </location>
</feature>
<feature type="region of interest" description="Disordered" evidence="2">
    <location>
        <begin position="322"/>
        <end position="418"/>
    </location>
</feature>
<gene>
    <name evidence="3" type="ORF">FA13DRAFT_1800194</name>
</gene>
<dbReference type="STRING" id="71717.A0A4Y7SH33"/>
<feature type="region of interest" description="Disordered" evidence="2">
    <location>
        <begin position="677"/>
        <end position="726"/>
    </location>
</feature>
<keyword evidence="4" id="KW-1185">Reference proteome</keyword>
<feature type="compositionally biased region" description="Basic and acidic residues" evidence="2">
    <location>
        <begin position="515"/>
        <end position="524"/>
    </location>
</feature>
<feature type="compositionally biased region" description="Low complexity" evidence="2">
    <location>
        <begin position="403"/>
        <end position="418"/>
    </location>
</feature>
<evidence type="ECO:0000256" key="1">
    <source>
        <dbReference type="SAM" id="Coils"/>
    </source>
</evidence>
<feature type="compositionally biased region" description="Low complexity" evidence="2">
    <location>
        <begin position="496"/>
        <end position="510"/>
    </location>
</feature>
<dbReference type="OrthoDB" id="3263422at2759"/>
<comment type="caution">
    <text evidence="3">The sequence shown here is derived from an EMBL/GenBank/DDBJ whole genome shotgun (WGS) entry which is preliminary data.</text>
</comment>
<dbReference type="EMBL" id="QPFP01000119">
    <property type="protein sequence ID" value="TEB21166.1"/>
    <property type="molecule type" value="Genomic_DNA"/>
</dbReference>
<feature type="compositionally biased region" description="Low complexity" evidence="2">
    <location>
        <begin position="449"/>
        <end position="459"/>
    </location>
</feature>
<feature type="compositionally biased region" description="Polar residues" evidence="2">
    <location>
        <begin position="532"/>
        <end position="547"/>
    </location>
</feature>
<dbReference type="AlphaFoldDB" id="A0A4Y7SH33"/>
<sequence length="726" mass="77808">MSEERPIQAYYDSYAYDDSRSSTRSSSVSHDYQANDMVYDRGVSTRVGHSDRQFFSSHGRSSQTAGYGYQSGSSTPFTSQNTPMRGRLQGHPNLSQVLLQNEADLQAILSADHRTLLFVENQAYMRLVDENRQLREEAIELRRQRESDREMIVTLREMKVDMPLSGSASHSALPPLYKGLGETPALKIPKRPSTITFWYEKEWNAVRETFTPPPGALKTLGFLQLENGVHCSKTEVEVYRKYADGLFSQLVFACLDPESFEKRASGVGEYCVGHLAVAFPSPFALGERGWKGIAFCINKYPSWKRDRRPGVREALYQHMKLLPDPTPVAAGSKRPSEERSGPDTVDLRDDGDAPPSKRVKTGNSDGAKKRRSRKNKKEVDLHSGTRRPSEAPQGNIVMDLSGPSATTSTSPATTPPATLATVPLATIPATADETSKQSDPGQAILGPESTNLINSSSTSSLHVLPTDTAIPSGSAQLNGTTPLVLATQDGDKTSDETNALTSTTTSSTGSQNDDLGARQDSRDPEDAEPTLRNCTNNLYTQATSQAAEPQDTSKEQTETAISGNSSLIAQLPDSQATEAGNSPGASQPIPAPPKNAGAVGGGGSLFGVSAMNTLAVPKSTAAPPPDLSPSAPTVQKKAAKAYTEPWDSDPTKGGAKNLFGCDYAAKSTNAFVSKGEVSDAWSDLGKEGQKPWRSKNSKANAEKKKALATIASQQQDDSGTSGGTPA</sequence>
<evidence type="ECO:0000256" key="2">
    <source>
        <dbReference type="SAM" id="MobiDB-lite"/>
    </source>
</evidence>
<dbReference type="Proteomes" id="UP000298030">
    <property type="component" value="Unassembled WGS sequence"/>
</dbReference>
<feature type="compositionally biased region" description="Polar residues" evidence="2">
    <location>
        <begin position="710"/>
        <end position="719"/>
    </location>
</feature>
<feature type="region of interest" description="Disordered" evidence="2">
    <location>
        <begin position="53"/>
        <end position="90"/>
    </location>
</feature>
<accession>A0A4Y7SH33</accession>
<name>A0A4Y7SH33_COPMI</name>
<keyword evidence="1" id="KW-0175">Coiled coil</keyword>
<evidence type="ECO:0000313" key="4">
    <source>
        <dbReference type="Proteomes" id="UP000298030"/>
    </source>
</evidence>
<feature type="region of interest" description="Disordered" evidence="2">
    <location>
        <begin position="431"/>
        <end position="459"/>
    </location>
</feature>
<proteinExistence type="predicted"/>
<feature type="compositionally biased region" description="Basic and acidic residues" evidence="2">
    <location>
        <begin position="377"/>
        <end position="389"/>
    </location>
</feature>
<protein>
    <submittedName>
        <fullName evidence="3">Uncharacterized protein</fullName>
    </submittedName>
</protein>